<dbReference type="RefSeq" id="WP_122196019.1">
    <property type="nucleotide sequence ID" value="NZ_JBHSKC010000010.1"/>
</dbReference>
<dbReference type="InterPro" id="IPR007278">
    <property type="entry name" value="DUF397"/>
</dbReference>
<sequence>MKHGSLTWKKSSHSGEQYNCVEMARLTGTALAVRDSKAPNDPFLVLDRGAWFSLRAALSGGGTA</sequence>
<proteinExistence type="predicted"/>
<feature type="domain" description="DUF397" evidence="1">
    <location>
        <begin position="6"/>
        <end position="57"/>
    </location>
</feature>
<dbReference type="Pfam" id="PF04149">
    <property type="entry name" value="DUF397"/>
    <property type="match status" value="1"/>
</dbReference>
<organism evidence="2 3">
    <name type="scientific">Actinomadura harenae</name>
    <dbReference type="NCBI Taxonomy" id="2483351"/>
    <lineage>
        <taxon>Bacteria</taxon>
        <taxon>Bacillati</taxon>
        <taxon>Actinomycetota</taxon>
        <taxon>Actinomycetes</taxon>
        <taxon>Streptosporangiales</taxon>
        <taxon>Thermomonosporaceae</taxon>
        <taxon>Actinomadura</taxon>
    </lineage>
</organism>
<comment type="caution">
    <text evidence="2">The sequence shown here is derived from an EMBL/GenBank/DDBJ whole genome shotgun (WGS) entry which is preliminary data.</text>
</comment>
<evidence type="ECO:0000313" key="3">
    <source>
        <dbReference type="Proteomes" id="UP000282674"/>
    </source>
</evidence>
<evidence type="ECO:0000313" key="2">
    <source>
        <dbReference type="EMBL" id="RMI42198.1"/>
    </source>
</evidence>
<dbReference type="AlphaFoldDB" id="A0A3M2M4Z7"/>
<evidence type="ECO:0000259" key="1">
    <source>
        <dbReference type="Pfam" id="PF04149"/>
    </source>
</evidence>
<protein>
    <submittedName>
        <fullName evidence="2">DUF397 domain-containing protein</fullName>
    </submittedName>
</protein>
<keyword evidence="3" id="KW-1185">Reference proteome</keyword>
<gene>
    <name evidence="2" type="ORF">EBO15_20430</name>
</gene>
<accession>A0A3M2M4Z7</accession>
<dbReference type="EMBL" id="RFFG01000035">
    <property type="protein sequence ID" value="RMI42198.1"/>
    <property type="molecule type" value="Genomic_DNA"/>
</dbReference>
<dbReference type="Proteomes" id="UP000282674">
    <property type="component" value="Unassembled WGS sequence"/>
</dbReference>
<name>A0A3M2M4Z7_9ACTN</name>
<reference evidence="2 3" key="1">
    <citation type="submission" date="2018-10" db="EMBL/GenBank/DDBJ databases">
        <title>Isolation from soil.</title>
        <authorList>
            <person name="Hu J."/>
        </authorList>
    </citation>
    <scope>NUCLEOTIDE SEQUENCE [LARGE SCALE GENOMIC DNA]</scope>
    <source>
        <strain evidence="2 3">NEAU-Ht49</strain>
    </source>
</reference>
<dbReference type="OrthoDB" id="3430276at2"/>